<evidence type="ECO:0000256" key="2">
    <source>
        <dbReference type="SAM" id="SignalP"/>
    </source>
</evidence>
<dbReference type="AlphaFoldDB" id="A0A914VY82"/>
<feature type="region of interest" description="Disordered" evidence="1">
    <location>
        <begin position="293"/>
        <end position="315"/>
    </location>
</feature>
<accession>A0A914VY82</accession>
<feature type="chain" id="PRO_5037295446" evidence="2">
    <location>
        <begin position="20"/>
        <end position="429"/>
    </location>
</feature>
<keyword evidence="2" id="KW-0732">Signal</keyword>
<sequence length="429" mass="46549">MNKSIIGLVCVVCVGLCFGQNNGFGRRYPHVQPPMNRYRSYCAPCPPVFPPQQPQQPPQNLPQCPCVKPPGSKECATYDKRLQAATLEEALYSFPDLGKRDPAGNAAPLFDASKEAQSLQETAKGQSMSGMASPVAPQMQRFVSFGAAMPESDVAQTQAPPPSSNPLFGGEYSCNSPACKACLLTVVNGFINSANSSTDHSTLGHFLSMRKQLEMEAGGAQCPGMEQPSAAFSMMQAPALKGAGADAAPPVPPEIVAQIVRAIQPDGAGRQQRSTTDEDERIHLEAAAEEKWREQMQFRPQSNTRAKRQSAAPSSTDLIGTATKLGCDYQRGTPIGDSKYIGLCNICWQWRRLPDKYFPSYLNEVSCDSKDDQCLAGWGKCRPVLRSVNILVNHGTTDKPEWQQESIFTVAACECQVEIGSPLHTFVAR</sequence>
<feature type="signal peptide" evidence="2">
    <location>
        <begin position="1"/>
        <end position="19"/>
    </location>
</feature>
<dbReference type="Gene3D" id="2.10.90.10">
    <property type="entry name" value="Cystine-knot cytokines"/>
    <property type="match status" value="1"/>
</dbReference>
<dbReference type="PANTHER" id="PTHR33995:SF12">
    <property type="entry name" value="CPW-WPC DOMAIN-CONTAINING PROTEIN"/>
    <property type="match status" value="1"/>
</dbReference>
<organism evidence="3 4">
    <name type="scientific">Plectus sambesii</name>
    <dbReference type="NCBI Taxonomy" id="2011161"/>
    <lineage>
        <taxon>Eukaryota</taxon>
        <taxon>Metazoa</taxon>
        <taxon>Ecdysozoa</taxon>
        <taxon>Nematoda</taxon>
        <taxon>Chromadorea</taxon>
        <taxon>Plectida</taxon>
        <taxon>Plectina</taxon>
        <taxon>Plectoidea</taxon>
        <taxon>Plectidae</taxon>
        <taxon>Plectus</taxon>
    </lineage>
</organism>
<dbReference type="PANTHER" id="PTHR33995">
    <property type="entry name" value="PROTEIN CBG18546"/>
    <property type="match status" value="1"/>
</dbReference>
<dbReference type="Proteomes" id="UP000887566">
    <property type="component" value="Unplaced"/>
</dbReference>
<protein>
    <submittedName>
        <fullName evidence="4">Uncharacterized protein</fullName>
    </submittedName>
</protein>
<evidence type="ECO:0000313" key="3">
    <source>
        <dbReference type="Proteomes" id="UP000887566"/>
    </source>
</evidence>
<reference evidence="4" key="1">
    <citation type="submission" date="2022-11" db="UniProtKB">
        <authorList>
            <consortium name="WormBaseParasite"/>
        </authorList>
    </citation>
    <scope>IDENTIFICATION</scope>
</reference>
<dbReference type="SUPFAM" id="SSF57501">
    <property type="entry name" value="Cystine-knot cytokines"/>
    <property type="match status" value="1"/>
</dbReference>
<proteinExistence type="predicted"/>
<dbReference type="InterPro" id="IPR029034">
    <property type="entry name" value="Cystine-knot_cytokine"/>
</dbReference>
<dbReference type="WBParaSite" id="PSAMB.scaffold272size59799.g3997.t1">
    <property type="protein sequence ID" value="PSAMB.scaffold272size59799.g3997.t1"/>
    <property type="gene ID" value="PSAMB.scaffold272size59799.g3997"/>
</dbReference>
<name>A0A914VY82_9BILA</name>
<evidence type="ECO:0000256" key="1">
    <source>
        <dbReference type="SAM" id="MobiDB-lite"/>
    </source>
</evidence>
<evidence type="ECO:0000313" key="4">
    <source>
        <dbReference type="WBParaSite" id="PSAMB.scaffold272size59799.g3997.t1"/>
    </source>
</evidence>
<keyword evidence="3" id="KW-1185">Reference proteome</keyword>